<evidence type="ECO:0000256" key="4">
    <source>
        <dbReference type="ARBA" id="ARBA00022723"/>
    </source>
</evidence>
<keyword evidence="5" id="KW-0223">Dioxygenase</keyword>
<dbReference type="SUPFAM" id="SSF51197">
    <property type="entry name" value="Clavaminate synthase-like"/>
    <property type="match status" value="1"/>
</dbReference>
<keyword evidence="7" id="KW-0408">Iron</keyword>
<comment type="similarity">
    <text evidence="2">Belongs to the PhyH family.</text>
</comment>
<evidence type="ECO:0000256" key="5">
    <source>
        <dbReference type="ARBA" id="ARBA00022964"/>
    </source>
</evidence>
<dbReference type="Pfam" id="PF05721">
    <property type="entry name" value="PhyH"/>
    <property type="match status" value="1"/>
</dbReference>
<evidence type="ECO:0000256" key="3">
    <source>
        <dbReference type="ARBA" id="ARBA00011738"/>
    </source>
</evidence>
<dbReference type="GO" id="GO:0046872">
    <property type="term" value="F:metal ion binding"/>
    <property type="evidence" value="ECO:0007669"/>
    <property type="project" value="UniProtKB-KW"/>
</dbReference>
<evidence type="ECO:0000256" key="7">
    <source>
        <dbReference type="ARBA" id="ARBA00023004"/>
    </source>
</evidence>
<dbReference type="InterPro" id="IPR008775">
    <property type="entry name" value="Phytyl_CoA_dOase-like"/>
</dbReference>
<dbReference type="AlphaFoldDB" id="A0A9Q8Z4D4"/>
<evidence type="ECO:0000256" key="6">
    <source>
        <dbReference type="ARBA" id="ARBA00023002"/>
    </source>
</evidence>
<dbReference type="PANTHER" id="PTHR20883:SF45">
    <property type="entry name" value="PHYTANOYL-COA DIOXYGENASE FAMILY PROTEIN"/>
    <property type="match status" value="1"/>
</dbReference>
<dbReference type="PANTHER" id="PTHR20883">
    <property type="entry name" value="PHYTANOYL-COA DIOXYGENASE DOMAIN CONTAINING 1"/>
    <property type="match status" value="1"/>
</dbReference>
<dbReference type="VEuPathDB" id="FungiDB:yc1106_01903"/>
<accession>A0A9Q8Z4D4</accession>
<evidence type="ECO:0000256" key="1">
    <source>
        <dbReference type="ARBA" id="ARBA00001962"/>
    </source>
</evidence>
<evidence type="ECO:0008006" key="10">
    <source>
        <dbReference type="Google" id="ProtNLM"/>
    </source>
</evidence>
<evidence type="ECO:0000256" key="2">
    <source>
        <dbReference type="ARBA" id="ARBA00005830"/>
    </source>
</evidence>
<reference evidence="8" key="1">
    <citation type="submission" date="2021-12" db="EMBL/GenBank/DDBJ databases">
        <title>Curvularia clavata genome.</title>
        <authorList>
            <person name="Cao Y."/>
        </authorList>
    </citation>
    <scope>NUCLEOTIDE SEQUENCE</scope>
    <source>
        <strain evidence="8">Yc1106</strain>
    </source>
</reference>
<dbReference type="OrthoDB" id="445007at2759"/>
<evidence type="ECO:0000313" key="8">
    <source>
        <dbReference type="EMBL" id="USP74629.1"/>
    </source>
</evidence>
<comment type="cofactor">
    <cofactor evidence="1">
        <name>Fe cation</name>
        <dbReference type="ChEBI" id="CHEBI:24875"/>
    </cofactor>
</comment>
<keyword evidence="6" id="KW-0560">Oxidoreductase</keyword>
<proteinExistence type="inferred from homology"/>
<organism evidence="8 9">
    <name type="scientific">Curvularia clavata</name>
    <dbReference type="NCBI Taxonomy" id="95742"/>
    <lineage>
        <taxon>Eukaryota</taxon>
        <taxon>Fungi</taxon>
        <taxon>Dikarya</taxon>
        <taxon>Ascomycota</taxon>
        <taxon>Pezizomycotina</taxon>
        <taxon>Dothideomycetes</taxon>
        <taxon>Pleosporomycetidae</taxon>
        <taxon>Pleosporales</taxon>
        <taxon>Pleosporineae</taxon>
        <taxon>Pleosporaceae</taxon>
        <taxon>Curvularia</taxon>
    </lineage>
</organism>
<dbReference type="Gene3D" id="2.60.120.620">
    <property type="entry name" value="q2cbj1_9rhob like domain"/>
    <property type="match status" value="1"/>
</dbReference>
<dbReference type="GO" id="GO:0051213">
    <property type="term" value="F:dioxygenase activity"/>
    <property type="evidence" value="ECO:0007669"/>
    <property type="project" value="UniProtKB-KW"/>
</dbReference>
<comment type="subunit">
    <text evidence="3">Homodimer.</text>
</comment>
<keyword evidence="4" id="KW-0479">Metal-binding</keyword>
<dbReference type="EMBL" id="CP089275">
    <property type="protein sequence ID" value="USP74629.1"/>
    <property type="molecule type" value="Genomic_DNA"/>
</dbReference>
<name>A0A9Q8Z4D4_CURCL</name>
<keyword evidence="9" id="KW-1185">Reference proteome</keyword>
<sequence length="312" mass="34491">MITTTTIIKPNKTEVDTVPSLQRLDAQDPATTYERVVELVRIDGGVIIKNFISTQHADRIKAELAPVFAADVPDTSGFFPTTTRRATGLLAASKGCVELATNKLWIDTCNEILTSTCSPWYGEKRRTFVTKPTLAGTFGFQIRPGSVAQDLHRDDSDYHLPSGIDSCMMGLLVAITRCTYENGATMVIPKSNVWSLDRAPRTDEAVPVELEIGDALIFPGNTYHGGGANKTKNLGRDEIREVIGLFMCKGYLKSEENHQLEISVELAKEKKFSPQVLRLLNYGISQPALGFYKYKDPMSVIFGIDDEDTVHL</sequence>
<gene>
    <name evidence="8" type="ORF">yc1106_01903</name>
</gene>
<protein>
    <recommendedName>
        <fullName evidence="10">Phytanoyl-CoA dioxygenase</fullName>
    </recommendedName>
</protein>
<evidence type="ECO:0000313" key="9">
    <source>
        <dbReference type="Proteomes" id="UP001056012"/>
    </source>
</evidence>
<dbReference type="Proteomes" id="UP001056012">
    <property type="component" value="Chromosome 2"/>
</dbReference>